<feature type="domain" description="DZIP3-like HEPN" evidence="1">
    <location>
        <begin position="37"/>
        <end position="142"/>
    </location>
</feature>
<proteinExistence type="predicted"/>
<name>A0A8B6C8X3_MYTGA</name>
<dbReference type="Proteomes" id="UP000596742">
    <property type="component" value="Unassembled WGS sequence"/>
</dbReference>
<sequence>MAALSEDEENYARLALLLRRVTPRAVRTYFDRIFPTTSLPSTISSSKNTLFDLKVKRIINQAQWNLLNPINGEPDTETFDLTLMICLLRNLTSIRSPINGYDSLPLPGETTPGSDLARIKYYRNQLARPDSNTIYRAYFNTECGNLRDHKALTNYETKIIKFSKNDSC</sequence>
<gene>
    <name evidence="2" type="ORF">MGAL_10B001311</name>
</gene>
<evidence type="ECO:0000259" key="1">
    <source>
        <dbReference type="Pfam" id="PF18738"/>
    </source>
</evidence>
<reference evidence="2" key="1">
    <citation type="submission" date="2018-11" db="EMBL/GenBank/DDBJ databases">
        <authorList>
            <person name="Alioto T."/>
            <person name="Alioto T."/>
        </authorList>
    </citation>
    <scope>NUCLEOTIDE SEQUENCE</scope>
</reference>
<dbReference type="Pfam" id="PF18738">
    <property type="entry name" value="HEPN_DZIP3"/>
    <property type="match status" value="1"/>
</dbReference>
<dbReference type="AlphaFoldDB" id="A0A8B6C8X3"/>
<evidence type="ECO:0000313" key="2">
    <source>
        <dbReference type="EMBL" id="VDI01654.1"/>
    </source>
</evidence>
<dbReference type="InterPro" id="IPR041249">
    <property type="entry name" value="HEPN_DZIP3"/>
</dbReference>
<dbReference type="OrthoDB" id="6083162at2759"/>
<comment type="caution">
    <text evidence="2">The sequence shown here is derived from an EMBL/GenBank/DDBJ whole genome shotgun (WGS) entry which is preliminary data.</text>
</comment>
<organism evidence="2 3">
    <name type="scientific">Mytilus galloprovincialis</name>
    <name type="common">Mediterranean mussel</name>
    <dbReference type="NCBI Taxonomy" id="29158"/>
    <lineage>
        <taxon>Eukaryota</taxon>
        <taxon>Metazoa</taxon>
        <taxon>Spiralia</taxon>
        <taxon>Lophotrochozoa</taxon>
        <taxon>Mollusca</taxon>
        <taxon>Bivalvia</taxon>
        <taxon>Autobranchia</taxon>
        <taxon>Pteriomorphia</taxon>
        <taxon>Mytilida</taxon>
        <taxon>Mytiloidea</taxon>
        <taxon>Mytilidae</taxon>
        <taxon>Mytilinae</taxon>
        <taxon>Mytilus</taxon>
    </lineage>
</organism>
<keyword evidence="3" id="KW-1185">Reference proteome</keyword>
<dbReference type="EMBL" id="UYJE01001369">
    <property type="protein sequence ID" value="VDI01654.1"/>
    <property type="molecule type" value="Genomic_DNA"/>
</dbReference>
<evidence type="ECO:0000313" key="3">
    <source>
        <dbReference type="Proteomes" id="UP000596742"/>
    </source>
</evidence>
<protein>
    <recommendedName>
        <fullName evidence="1">DZIP3-like HEPN domain-containing protein</fullName>
    </recommendedName>
</protein>
<accession>A0A8B6C8X3</accession>